<dbReference type="PANTHER" id="PTHR10693:SF20">
    <property type="entry name" value="AT27578P"/>
    <property type="match status" value="1"/>
</dbReference>
<feature type="compositionally biased region" description="Low complexity" evidence="3">
    <location>
        <begin position="540"/>
        <end position="570"/>
    </location>
</feature>
<dbReference type="SUPFAM" id="SSF54427">
    <property type="entry name" value="NTF2-like"/>
    <property type="match status" value="1"/>
</dbReference>
<dbReference type="SUPFAM" id="SSF54928">
    <property type="entry name" value="RNA-binding domain, RBD"/>
    <property type="match status" value="1"/>
</dbReference>
<feature type="compositionally biased region" description="Low complexity" evidence="3">
    <location>
        <begin position="371"/>
        <end position="382"/>
    </location>
</feature>
<feature type="region of interest" description="Disordered" evidence="3">
    <location>
        <begin position="435"/>
        <end position="456"/>
    </location>
</feature>
<dbReference type="InterPro" id="IPR018222">
    <property type="entry name" value="Nuclear_transport_factor_2_euk"/>
</dbReference>
<feature type="domain" description="NTF2" evidence="5">
    <location>
        <begin position="26"/>
        <end position="142"/>
    </location>
</feature>
<feature type="compositionally biased region" description="Low complexity" evidence="3">
    <location>
        <begin position="328"/>
        <end position="346"/>
    </location>
</feature>
<feature type="compositionally biased region" description="Polar residues" evidence="3">
    <location>
        <begin position="571"/>
        <end position="588"/>
    </location>
</feature>
<feature type="domain" description="RRM" evidence="4">
    <location>
        <begin position="470"/>
        <end position="541"/>
    </location>
</feature>
<feature type="region of interest" description="Disordered" evidence="3">
    <location>
        <begin position="296"/>
        <end position="346"/>
    </location>
</feature>
<dbReference type="Pfam" id="PF02136">
    <property type="entry name" value="NTF2"/>
    <property type="match status" value="1"/>
</dbReference>
<evidence type="ECO:0008006" key="8">
    <source>
        <dbReference type="Google" id="ProtNLM"/>
    </source>
</evidence>
<dbReference type="Gene3D" id="3.30.70.330">
    <property type="match status" value="1"/>
</dbReference>
<keyword evidence="1 2" id="KW-0694">RNA-binding</keyword>
<evidence type="ECO:0000256" key="1">
    <source>
        <dbReference type="ARBA" id="ARBA00022884"/>
    </source>
</evidence>
<dbReference type="OrthoDB" id="339151at2759"/>
<dbReference type="InterPro" id="IPR032710">
    <property type="entry name" value="NTF2-like_dom_sf"/>
</dbReference>
<dbReference type="PROSITE" id="PS50102">
    <property type="entry name" value="RRM"/>
    <property type="match status" value="1"/>
</dbReference>
<dbReference type="PROSITE" id="PS50177">
    <property type="entry name" value="NTF2_DOMAIN"/>
    <property type="match status" value="1"/>
</dbReference>
<gene>
    <name evidence="6" type="ORF">BCR33DRAFT_712181</name>
</gene>
<name>A0A1Y2CYL7_9FUNG</name>
<dbReference type="GO" id="GO:1990904">
    <property type="term" value="C:ribonucleoprotein complex"/>
    <property type="evidence" value="ECO:0007669"/>
    <property type="project" value="TreeGrafter"/>
</dbReference>
<organism evidence="6 7">
    <name type="scientific">Rhizoclosmatium globosum</name>
    <dbReference type="NCBI Taxonomy" id="329046"/>
    <lineage>
        <taxon>Eukaryota</taxon>
        <taxon>Fungi</taxon>
        <taxon>Fungi incertae sedis</taxon>
        <taxon>Chytridiomycota</taxon>
        <taxon>Chytridiomycota incertae sedis</taxon>
        <taxon>Chytridiomycetes</taxon>
        <taxon>Chytridiales</taxon>
        <taxon>Chytriomycetaceae</taxon>
        <taxon>Rhizoclosmatium</taxon>
    </lineage>
</organism>
<sequence>MTNLHQSAVQHATDAVSKPEVNAYEVGWLFVQEYYTFLNKDPQKLHCFYNAKSSFIHGTECESLDTQSGQKEIQQRIAELDFHDCKVLVSNVDSQSSHNGCIAIMVLGEMSNKGGASHKFCQCFVLAEQPSGYFVFNDMFRFLKEDIDNEYEEAADPMYENDYLNNISNATATNNHSSHLNDIQSIPAPVVPVVAQPISPNPVTAAPRGRSPSPKKQPTPTPVAAPLRARSPSPKKDTIPAVVAAVQKQPSPVPATSTFTEKAAAIPSTPAKTDDDFVGSWAESVPTPAPAAVVAPSTAAASSNSAPSSPTKASQQKKKNATTGKTEAAASSVPPVAAPAATPAAPAKPKSWAAMASATATDSAPSVAAAAAKQPLAAKPSAESIKRPPSSQGKVAPTAVQQAPLVKKVAIAHAAPAASNEENGVSGGEFREVQRGRAGNNNNVNNNRNGQKTFIPKSEDAYPRSIFFMLPEGVDEAMIREYFTKNNGPIVDVTIVRGKPLVFVEFEDVAVAQAAIGKPVVINGKTITPEPRKPKSAIPSSGASSNNGSLNGGYHRPQQRYSGQNQGQQGRPNTGASNNQGRPQGNQTGVKGGAAVAAV</sequence>
<feature type="compositionally biased region" description="Polar residues" evidence="3">
    <location>
        <begin position="248"/>
        <end position="260"/>
    </location>
</feature>
<proteinExistence type="predicted"/>
<evidence type="ECO:0000256" key="3">
    <source>
        <dbReference type="SAM" id="MobiDB-lite"/>
    </source>
</evidence>
<dbReference type="InterPro" id="IPR002075">
    <property type="entry name" value="NTF2_dom"/>
</dbReference>
<feature type="region of interest" description="Disordered" evidence="3">
    <location>
        <begin position="371"/>
        <end position="395"/>
    </location>
</feature>
<evidence type="ECO:0000259" key="4">
    <source>
        <dbReference type="PROSITE" id="PS50102"/>
    </source>
</evidence>
<protein>
    <recommendedName>
        <fullName evidence="8">NTF2-domain-containing protein</fullName>
    </recommendedName>
</protein>
<dbReference type="CDD" id="cd00780">
    <property type="entry name" value="NTF2"/>
    <property type="match status" value="1"/>
</dbReference>
<dbReference type="STRING" id="329046.A0A1Y2CYL7"/>
<feature type="region of interest" description="Disordered" evidence="3">
    <location>
        <begin position="524"/>
        <end position="599"/>
    </location>
</feature>
<dbReference type="InterPro" id="IPR012677">
    <property type="entry name" value="Nucleotide-bd_a/b_plait_sf"/>
</dbReference>
<evidence type="ECO:0000259" key="5">
    <source>
        <dbReference type="PROSITE" id="PS50177"/>
    </source>
</evidence>
<feature type="region of interest" description="Disordered" evidence="3">
    <location>
        <begin position="199"/>
        <end position="283"/>
    </location>
</feature>
<dbReference type="InterPro" id="IPR000504">
    <property type="entry name" value="RRM_dom"/>
</dbReference>
<feature type="compositionally biased region" description="Low complexity" evidence="3">
    <location>
        <begin position="436"/>
        <end position="450"/>
    </location>
</feature>
<evidence type="ECO:0000313" key="6">
    <source>
        <dbReference type="EMBL" id="ORY51976.1"/>
    </source>
</evidence>
<dbReference type="Pfam" id="PF00076">
    <property type="entry name" value="RRM_1"/>
    <property type="match status" value="1"/>
</dbReference>
<evidence type="ECO:0000313" key="7">
    <source>
        <dbReference type="Proteomes" id="UP000193642"/>
    </source>
</evidence>
<dbReference type="GO" id="GO:0003729">
    <property type="term" value="F:mRNA binding"/>
    <property type="evidence" value="ECO:0007669"/>
    <property type="project" value="TreeGrafter"/>
</dbReference>
<reference evidence="6 7" key="1">
    <citation type="submission" date="2016-07" db="EMBL/GenBank/DDBJ databases">
        <title>Pervasive Adenine N6-methylation of Active Genes in Fungi.</title>
        <authorList>
            <consortium name="DOE Joint Genome Institute"/>
            <person name="Mondo S.J."/>
            <person name="Dannebaum R.O."/>
            <person name="Kuo R.C."/>
            <person name="Labutti K."/>
            <person name="Haridas S."/>
            <person name="Kuo A."/>
            <person name="Salamov A."/>
            <person name="Ahrendt S.R."/>
            <person name="Lipzen A."/>
            <person name="Sullivan W."/>
            <person name="Andreopoulos W.B."/>
            <person name="Clum A."/>
            <person name="Lindquist E."/>
            <person name="Daum C."/>
            <person name="Ramamoorthy G.K."/>
            <person name="Gryganskyi A."/>
            <person name="Culley D."/>
            <person name="Magnuson J.K."/>
            <person name="James T.Y."/>
            <person name="O'Malley M.A."/>
            <person name="Stajich J.E."/>
            <person name="Spatafora J.W."/>
            <person name="Visel A."/>
            <person name="Grigoriev I.V."/>
        </authorList>
    </citation>
    <scope>NUCLEOTIDE SEQUENCE [LARGE SCALE GENOMIC DNA]</scope>
    <source>
        <strain evidence="6 7">JEL800</strain>
    </source>
</reference>
<keyword evidence="7" id="KW-1185">Reference proteome</keyword>
<dbReference type="InterPro" id="IPR039539">
    <property type="entry name" value="Ras_GTPase_bind_prot"/>
</dbReference>
<dbReference type="FunFam" id="3.10.450.50:FF:000003">
    <property type="entry name" value="Nuclear transport factor 2 family protein"/>
    <property type="match status" value="1"/>
</dbReference>
<dbReference type="AlphaFoldDB" id="A0A1Y2CYL7"/>
<accession>A0A1Y2CYL7</accession>
<dbReference type="GO" id="GO:0005829">
    <property type="term" value="C:cytosol"/>
    <property type="evidence" value="ECO:0007669"/>
    <property type="project" value="TreeGrafter"/>
</dbReference>
<feature type="compositionally biased region" description="Low complexity" evidence="3">
    <location>
        <begin position="296"/>
        <end position="314"/>
    </location>
</feature>
<dbReference type="InterPro" id="IPR035979">
    <property type="entry name" value="RBD_domain_sf"/>
</dbReference>
<dbReference type="PANTHER" id="PTHR10693">
    <property type="entry name" value="RAS GTPASE-ACTIVATING PROTEIN-BINDING PROTEIN"/>
    <property type="match status" value="1"/>
</dbReference>
<dbReference type="SMART" id="SM00360">
    <property type="entry name" value="RRM"/>
    <property type="match status" value="1"/>
</dbReference>
<dbReference type="Gene3D" id="3.10.450.50">
    <property type="match status" value="1"/>
</dbReference>
<comment type="caution">
    <text evidence="6">The sequence shown here is derived from an EMBL/GenBank/DDBJ whole genome shotgun (WGS) entry which is preliminary data.</text>
</comment>
<evidence type="ECO:0000256" key="2">
    <source>
        <dbReference type="PROSITE-ProRule" id="PRU00176"/>
    </source>
</evidence>
<dbReference type="CDD" id="cd00590">
    <property type="entry name" value="RRM_SF"/>
    <property type="match status" value="1"/>
</dbReference>
<dbReference type="EMBL" id="MCGO01000004">
    <property type="protein sequence ID" value="ORY51976.1"/>
    <property type="molecule type" value="Genomic_DNA"/>
</dbReference>
<dbReference type="Proteomes" id="UP000193642">
    <property type="component" value="Unassembled WGS sequence"/>
</dbReference>